<evidence type="ECO:0000313" key="1">
    <source>
        <dbReference type="EMBL" id="GMN62720.1"/>
    </source>
</evidence>
<keyword evidence="2" id="KW-1185">Reference proteome</keyword>
<organism evidence="1 2">
    <name type="scientific">Ficus carica</name>
    <name type="common">Common fig</name>
    <dbReference type="NCBI Taxonomy" id="3494"/>
    <lineage>
        <taxon>Eukaryota</taxon>
        <taxon>Viridiplantae</taxon>
        <taxon>Streptophyta</taxon>
        <taxon>Embryophyta</taxon>
        <taxon>Tracheophyta</taxon>
        <taxon>Spermatophyta</taxon>
        <taxon>Magnoliopsida</taxon>
        <taxon>eudicotyledons</taxon>
        <taxon>Gunneridae</taxon>
        <taxon>Pentapetalae</taxon>
        <taxon>rosids</taxon>
        <taxon>fabids</taxon>
        <taxon>Rosales</taxon>
        <taxon>Moraceae</taxon>
        <taxon>Ficeae</taxon>
        <taxon>Ficus</taxon>
    </lineage>
</organism>
<evidence type="ECO:0000313" key="2">
    <source>
        <dbReference type="Proteomes" id="UP001187192"/>
    </source>
</evidence>
<accession>A0AA88J5M6</accession>
<dbReference type="Proteomes" id="UP001187192">
    <property type="component" value="Unassembled WGS sequence"/>
</dbReference>
<reference evidence="1" key="1">
    <citation type="submission" date="2023-07" db="EMBL/GenBank/DDBJ databases">
        <title>draft genome sequence of fig (Ficus carica).</title>
        <authorList>
            <person name="Takahashi T."/>
            <person name="Nishimura K."/>
        </authorList>
    </citation>
    <scope>NUCLEOTIDE SEQUENCE</scope>
</reference>
<dbReference type="AlphaFoldDB" id="A0AA88J5M6"/>
<proteinExistence type="predicted"/>
<sequence length="70" mass="7879">MAVPEDDTYDAFEGLPHPDNGKIFGGDNKAMCKHELDVINNNLVDYDNGYESDNEINKLEISNNNFEVDT</sequence>
<name>A0AA88J5M6_FICCA</name>
<dbReference type="EMBL" id="BTGU01000133">
    <property type="protein sequence ID" value="GMN62720.1"/>
    <property type="molecule type" value="Genomic_DNA"/>
</dbReference>
<comment type="caution">
    <text evidence="1">The sequence shown here is derived from an EMBL/GenBank/DDBJ whole genome shotgun (WGS) entry which is preliminary data.</text>
</comment>
<gene>
    <name evidence="1" type="ORF">TIFTF001_031793</name>
</gene>
<protein>
    <submittedName>
        <fullName evidence="1">Uncharacterized protein</fullName>
    </submittedName>
</protein>